<dbReference type="Proteomes" id="UP000777935">
    <property type="component" value="Unassembled WGS sequence"/>
</dbReference>
<protein>
    <submittedName>
        <fullName evidence="2">DUF4178 domain-containing protein</fullName>
    </submittedName>
</protein>
<dbReference type="RefSeq" id="WP_174134457.1">
    <property type="nucleotide sequence ID" value="NZ_JABUFE010000001.1"/>
</dbReference>
<gene>
    <name evidence="2" type="ORF">HRQ87_00825</name>
</gene>
<comment type="caution">
    <text evidence="2">The sequence shown here is derived from an EMBL/GenBank/DDBJ whole genome shotgun (WGS) entry which is preliminary data.</text>
</comment>
<dbReference type="InterPro" id="IPR025235">
    <property type="entry name" value="DUF4178"/>
</dbReference>
<dbReference type="EMBL" id="JABUFE010000001">
    <property type="protein sequence ID" value="NSX53337.1"/>
    <property type="molecule type" value="Genomic_DNA"/>
</dbReference>
<evidence type="ECO:0000259" key="1">
    <source>
        <dbReference type="Pfam" id="PF13785"/>
    </source>
</evidence>
<organism evidence="2 3">
    <name type="scientific">Parasulfitobacter algicola</name>
    <dbReference type="NCBI Taxonomy" id="2614809"/>
    <lineage>
        <taxon>Bacteria</taxon>
        <taxon>Pseudomonadati</taxon>
        <taxon>Pseudomonadota</taxon>
        <taxon>Alphaproteobacteria</taxon>
        <taxon>Rhodobacterales</taxon>
        <taxon>Roseobacteraceae</taxon>
        <taxon>Parasulfitobacter</taxon>
    </lineage>
</organism>
<accession>A0ABX2IKE6</accession>
<keyword evidence="3" id="KW-1185">Reference proteome</keyword>
<evidence type="ECO:0000313" key="2">
    <source>
        <dbReference type="EMBL" id="NSX53337.1"/>
    </source>
</evidence>
<feature type="domain" description="DUF4178" evidence="1">
    <location>
        <begin position="38"/>
        <end position="174"/>
    </location>
</feature>
<name>A0ABX2IKE6_9RHOB</name>
<sequence length="183" mass="20816">MIDCDACGTTVFLQDGVFKNAGQRGEMHDTQMLFGLKDTVRILEERYYIAGHVRYSYGRGWWDEFWAVKGNGDGVWLSIDEGDVVSQRSLPKQDHPPEDTFLYVGETVTVQGQLFTATEVSTAECMAFRGEFPEILHVGEKYRFINYTSEHGALLSGEITDDDALWFIGTWIDPFDVKKDQSH</sequence>
<evidence type="ECO:0000313" key="3">
    <source>
        <dbReference type="Proteomes" id="UP000777935"/>
    </source>
</evidence>
<proteinExistence type="predicted"/>
<dbReference type="Pfam" id="PF13785">
    <property type="entry name" value="DUF4178"/>
    <property type="match status" value="1"/>
</dbReference>
<reference evidence="2 3" key="1">
    <citation type="submission" date="2020-06" db="EMBL/GenBank/DDBJ databases">
        <title>Sulfitobacter algicola sp. nov., isolated from green algae.</title>
        <authorList>
            <person name="Wang C."/>
        </authorList>
    </citation>
    <scope>NUCLEOTIDE SEQUENCE [LARGE SCALE GENOMIC DNA]</scope>
    <source>
        <strain evidence="2 3">1151</strain>
    </source>
</reference>